<feature type="transmembrane region" description="Helical" evidence="8">
    <location>
        <begin position="178"/>
        <end position="203"/>
    </location>
</feature>
<evidence type="ECO:0000256" key="4">
    <source>
        <dbReference type="ARBA" id="ARBA00022692"/>
    </source>
</evidence>
<dbReference type="PANTHER" id="PTHR12246">
    <property type="entry name" value="PALMITOYLTRANSFERASE ZDHHC16"/>
    <property type="match status" value="1"/>
</dbReference>
<evidence type="ECO:0000256" key="3">
    <source>
        <dbReference type="ARBA" id="ARBA00022679"/>
    </source>
</evidence>
<feature type="transmembrane region" description="Helical" evidence="8">
    <location>
        <begin position="12"/>
        <end position="30"/>
    </location>
</feature>
<dbReference type="InterPro" id="IPR039859">
    <property type="entry name" value="PFA4/ZDH16/20/ERF2-like"/>
</dbReference>
<dbReference type="Proteomes" id="UP001604336">
    <property type="component" value="Unassembled WGS sequence"/>
</dbReference>
<keyword evidence="3 8" id="KW-0808">Transferase</keyword>
<comment type="domain">
    <text evidence="8">The DHHC domain is required for palmitoyltransferase activity.</text>
</comment>
<accession>A0ABD1UN37</accession>
<feature type="domain" description="Palmitoyltransferase DHHC" evidence="10">
    <location>
        <begin position="96"/>
        <end position="216"/>
    </location>
</feature>
<comment type="similarity">
    <text evidence="2 8">Belongs to the DHHC palmitoyltransferase family.</text>
</comment>
<comment type="catalytic activity">
    <reaction evidence="8">
        <text>L-cysteinyl-[protein] + hexadecanoyl-CoA = S-hexadecanoyl-L-cysteinyl-[protein] + CoA</text>
        <dbReference type="Rhea" id="RHEA:36683"/>
        <dbReference type="Rhea" id="RHEA-COMP:10131"/>
        <dbReference type="Rhea" id="RHEA-COMP:11032"/>
        <dbReference type="ChEBI" id="CHEBI:29950"/>
        <dbReference type="ChEBI" id="CHEBI:57287"/>
        <dbReference type="ChEBI" id="CHEBI:57379"/>
        <dbReference type="ChEBI" id="CHEBI:74151"/>
        <dbReference type="EC" id="2.3.1.225"/>
    </reaction>
</comment>
<evidence type="ECO:0000313" key="12">
    <source>
        <dbReference type="Proteomes" id="UP001604336"/>
    </source>
</evidence>
<comment type="caution">
    <text evidence="11">The sequence shown here is derived from an EMBL/GenBank/DDBJ whole genome shotgun (WGS) entry which is preliminary data.</text>
</comment>
<evidence type="ECO:0000256" key="1">
    <source>
        <dbReference type="ARBA" id="ARBA00004127"/>
    </source>
</evidence>
<dbReference type="AlphaFoldDB" id="A0ABD1UN37"/>
<keyword evidence="7 8" id="KW-0012">Acyltransferase</keyword>
<dbReference type="Pfam" id="PF01529">
    <property type="entry name" value="DHHC"/>
    <property type="match status" value="1"/>
</dbReference>
<evidence type="ECO:0000313" key="11">
    <source>
        <dbReference type="EMBL" id="KAL2525873.1"/>
    </source>
</evidence>
<sequence>MELKRFPSIPVLSAFLFLGFIYYVTVFIFIEDWLGLQTSAGSLNALICTFLASLCAFSFSVCAFTDPGGVPSSYVPDVEENQISDQETKYTGVHRAQCDKCSTHRPPRTHHCRVCKRCVLKMDHHCIWINNCVGHRNYKSFVVLIFYATIASTYSATMIISCVLQKEWDSSQSLPLKIFYVGCGFMIAGLSLTLGTFLCWHIYLTAHNMTTIEYYEGKRAAWLARKSGLSYHHPFDVGVYKNITLVLGPNMLKWLWPTSSSHIKDGLNFPATQQSHVRGSNPGRGDTSKVPNASSQEKGRLVMRRLSCSGPPWTSDLGPWGIVRV</sequence>
<comment type="subcellular location">
    <subcellularLocation>
        <location evidence="1">Endomembrane system</location>
        <topology evidence="1">Multi-pass membrane protein</topology>
    </subcellularLocation>
</comment>
<dbReference type="GO" id="GO:0019706">
    <property type="term" value="F:protein-cysteine S-palmitoyltransferase activity"/>
    <property type="evidence" value="ECO:0007669"/>
    <property type="project" value="UniProtKB-EC"/>
</dbReference>
<evidence type="ECO:0000256" key="2">
    <source>
        <dbReference type="ARBA" id="ARBA00008574"/>
    </source>
</evidence>
<keyword evidence="4 8" id="KW-0812">Transmembrane</keyword>
<evidence type="ECO:0000259" key="10">
    <source>
        <dbReference type="Pfam" id="PF01529"/>
    </source>
</evidence>
<protein>
    <recommendedName>
        <fullName evidence="8">S-acyltransferase</fullName>
        <ecNumber evidence="8">2.3.1.225</ecNumber>
    </recommendedName>
    <alternativeName>
        <fullName evidence="8">Palmitoyltransferase</fullName>
    </alternativeName>
</protein>
<keyword evidence="6 8" id="KW-0472">Membrane</keyword>
<feature type="region of interest" description="Disordered" evidence="9">
    <location>
        <begin position="273"/>
        <end position="298"/>
    </location>
</feature>
<gene>
    <name evidence="11" type="ORF">Adt_10927</name>
</gene>
<keyword evidence="5 8" id="KW-1133">Transmembrane helix</keyword>
<dbReference type="EC" id="2.3.1.225" evidence="8"/>
<evidence type="ECO:0000256" key="9">
    <source>
        <dbReference type="SAM" id="MobiDB-lite"/>
    </source>
</evidence>
<dbReference type="InterPro" id="IPR001594">
    <property type="entry name" value="Palmitoyltrfase_DHHC"/>
</dbReference>
<evidence type="ECO:0000256" key="5">
    <source>
        <dbReference type="ARBA" id="ARBA00022989"/>
    </source>
</evidence>
<name>A0ABD1UN37_9LAMI</name>
<evidence type="ECO:0000256" key="8">
    <source>
        <dbReference type="RuleBase" id="RU079119"/>
    </source>
</evidence>
<dbReference type="GO" id="GO:0012505">
    <property type="term" value="C:endomembrane system"/>
    <property type="evidence" value="ECO:0007669"/>
    <property type="project" value="UniProtKB-SubCell"/>
</dbReference>
<keyword evidence="12" id="KW-1185">Reference proteome</keyword>
<dbReference type="EMBL" id="JBFOLK010000003">
    <property type="protein sequence ID" value="KAL2525873.1"/>
    <property type="molecule type" value="Genomic_DNA"/>
</dbReference>
<evidence type="ECO:0000256" key="6">
    <source>
        <dbReference type="ARBA" id="ARBA00023136"/>
    </source>
</evidence>
<evidence type="ECO:0000256" key="7">
    <source>
        <dbReference type="ARBA" id="ARBA00023315"/>
    </source>
</evidence>
<feature type="transmembrane region" description="Helical" evidence="8">
    <location>
        <begin position="42"/>
        <end position="64"/>
    </location>
</feature>
<feature type="transmembrane region" description="Helical" evidence="8">
    <location>
        <begin position="141"/>
        <end position="166"/>
    </location>
</feature>
<proteinExistence type="inferred from homology"/>
<reference evidence="12" key="1">
    <citation type="submission" date="2024-07" db="EMBL/GenBank/DDBJ databases">
        <title>Two chromosome-level genome assemblies of Korean endemic species Abeliophyllum distichum and Forsythia ovata (Oleaceae).</title>
        <authorList>
            <person name="Jang H."/>
        </authorList>
    </citation>
    <scope>NUCLEOTIDE SEQUENCE [LARGE SCALE GENOMIC DNA]</scope>
</reference>
<dbReference type="PROSITE" id="PS50216">
    <property type="entry name" value="DHHC"/>
    <property type="match status" value="1"/>
</dbReference>
<organism evidence="11 12">
    <name type="scientific">Abeliophyllum distichum</name>
    <dbReference type="NCBI Taxonomy" id="126358"/>
    <lineage>
        <taxon>Eukaryota</taxon>
        <taxon>Viridiplantae</taxon>
        <taxon>Streptophyta</taxon>
        <taxon>Embryophyta</taxon>
        <taxon>Tracheophyta</taxon>
        <taxon>Spermatophyta</taxon>
        <taxon>Magnoliopsida</taxon>
        <taxon>eudicotyledons</taxon>
        <taxon>Gunneridae</taxon>
        <taxon>Pentapetalae</taxon>
        <taxon>asterids</taxon>
        <taxon>lamiids</taxon>
        <taxon>Lamiales</taxon>
        <taxon>Oleaceae</taxon>
        <taxon>Forsythieae</taxon>
        <taxon>Abeliophyllum</taxon>
    </lineage>
</organism>